<dbReference type="EMBL" id="CM042891">
    <property type="protein sequence ID" value="KAI4303716.1"/>
    <property type="molecule type" value="Genomic_DNA"/>
</dbReference>
<comment type="caution">
    <text evidence="1">The sequence shown here is derived from an EMBL/GenBank/DDBJ whole genome shotgun (WGS) entry which is preliminary data.</text>
</comment>
<sequence length="466" mass="51247">MGFWGIEVKPKKKVVPFASPSAQGRLRITQAILGPGSSTEKAILQCFTNPERSVYLCVLTPDKTDSCSLELEFDEDDNVTFSVIGSRSIHLSGYFLTDDGESDGDDFEIGCCGESDADSDSEGLPEGYDSEEEYDDDFSEESDYEMLSVPTAKSGVVIEEIIDDEKPALENGKKEQKDKPQGQMVVKSITADPVLESEDEDGFPLSVSQGKKMKPEAVQPTVSLMIEKTKDGRDEANHANNRKRDSKSVEQDEKTEKKKKRKKEKGNSKEENNDNVSEGSKPDEVKNRNDHEVAHVGKEDGKSADPEPEAEKKKNKKKNKKKSQESASAATVNKDQPRSDRLDGPSETKPSQVRTFPNGLVIEELAMGKPDGKKAEPGKQVSVRYIGKLQKNGKIFDSNIGKAPFKFRLGIGHVIKGWDVGVNGMRIGDKRRLTIPPSMGYGAKGAGGKIPSNSWLVFDVELIDVR</sequence>
<evidence type="ECO:0000313" key="1">
    <source>
        <dbReference type="EMBL" id="KAI4303716.1"/>
    </source>
</evidence>
<name>A0ACB9L1N8_9MYRT</name>
<proteinExistence type="predicted"/>
<evidence type="ECO:0000313" key="2">
    <source>
        <dbReference type="Proteomes" id="UP001057402"/>
    </source>
</evidence>
<keyword evidence="2" id="KW-1185">Reference proteome</keyword>
<protein>
    <submittedName>
        <fullName evidence="1">Uncharacterized protein</fullName>
    </submittedName>
</protein>
<gene>
    <name evidence="1" type="ORF">MLD38_039314</name>
</gene>
<accession>A0ACB9L1N8</accession>
<organism evidence="1 2">
    <name type="scientific">Melastoma candidum</name>
    <dbReference type="NCBI Taxonomy" id="119954"/>
    <lineage>
        <taxon>Eukaryota</taxon>
        <taxon>Viridiplantae</taxon>
        <taxon>Streptophyta</taxon>
        <taxon>Embryophyta</taxon>
        <taxon>Tracheophyta</taxon>
        <taxon>Spermatophyta</taxon>
        <taxon>Magnoliopsida</taxon>
        <taxon>eudicotyledons</taxon>
        <taxon>Gunneridae</taxon>
        <taxon>Pentapetalae</taxon>
        <taxon>rosids</taxon>
        <taxon>malvids</taxon>
        <taxon>Myrtales</taxon>
        <taxon>Melastomataceae</taxon>
        <taxon>Melastomatoideae</taxon>
        <taxon>Melastomateae</taxon>
        <taxon>Melastoma</taxon>
    </lineage>
</organism>
<dbReference type="Proteomes" id="UP001057402">
    <property type="component" value="Chromosome 12"/>
</dbReference>
<reference evidence="2" key="1">
    <citation type="journal article" date="2023" name="Front. Plant Sci.">
        <title>Chromosomal-level genome assembly of Melastoma candidum provides insights into trichome evolution.</title>
        <authorList>
            <person name="Zhong Y."/>
            <person name="Wu W."/>
            <person name="Sun C."/>
            <person name="Zou P."/>
            <person name="Liu Y."/>
            <person name="Dai S."/>
            <person name="Zhou R."/>
        </authorList>
    </citation>
    <scope>NUCLEOTIDE SEQUENCE [LARGE SCALE GENOMIC DNA]</scope>
</reference>